<feature type="region of interest" description="Disordered" evidence="1">
    <location>
        <begin position="64"/>
        <end position="104"/>
    </location>
</feature>
<gene>
    <name evidence="2" type="ORF">CA14_004390</name>
</gene>
<sequence>MIALRRRQLPGNLHLNNVWRRCRHPASYLSSLQDATPAPFMASHYAPVLTDLACQDLTSVTLYRSNENPSNIPSRPFVSQDASRVRQPPSVFHRRSADESRLYR</sequence>
<evidence type="ECO:0000313" key="2">
    <source>
        <dbReference type="EMBL" id="RMZ44444.1"/>
    </source>
</evidence>
<reference evidence="2 3" key="1">
    <citation type="submission" date="2018-07" db="EMBL/GenBank/DDBJ databases">
        <title>Identification of spontaneous genetic mutation associated with occurrence of a yellow conidial color mutant of Aspergillus flavus.</title>
        <authorList>
            <person name="Chang P.-K."/>
            <person name="Mack B.M."/>
            <person name="Scharfenstein L."/>
            <person name="Gilbert M.K."/>
        </authorList>
    </citation>
    <scope>NUCLEOTIDE SEQUENCE [LARGE SCALE GENOMIC DNA]</scope>
    <source>
        <strain evidence="2 3">CA14</strain>
    </source>
</reference>
<name>A0AB74CCX0_ASPFL</name>
<dbReference type="AlphaFoldDB" id="A0AB74CCX0"/>
<feature type="compositionally biased region" description="Basic and acidic residues" evidence="1">
    <location>
        <begin position="95"/>
        <end position="104"/>
    </location>
</feature>
<organism evidence="2 3">
    <name type="scientific">Aspergillus flavus</name>
    <dbReference type="NCBI Taxonomy" id="5059"/>
    <lineage>
        <taxon>Eukaryota</taxon>
        <taxon>Fungi</taxon>
        <taxon>Dikarya</taxon>
        <taxon>Ascomycota</taxon>
        <taxon>Pezizomycotina</taxon>
        <taxon>Eurotiomycetes</taxon>
        <taxon>Eurotiomycetidae</taxon>
        <taxon>Eurotiales</taxon>
        <taxon>Aspergillaceae</taxon>
        <taxon>Aspergillus</taxon>
        <taxon>Aspergillus subgen. Circumdati</taxon>
    </lineage>
</organism>
<dbReference type="Proteomes" id="UP000275480">
    <property type="component" value="Unassembled WGS sequence"/>
</dbReference>
<feature type="compositionally biased region" description="Polar residues" evidence="1">
    <location>
        <begin position="64"/>
        <end position="73"/>
    </location>
</feature>
<evidence type="ECO:0000256" key="1">
    <source>
        <dbReference type="SAM" id="MobiDB-lite"/>
    </source>
</evidence>
<comment type="caution">
    <text evidence="2">The sequence shown here is derived from an EMBL/GenBank/DDBJ whole genome shotgun (WGS) entry which is preliminary data.</text>
</comment>
<accession>A0AB74CCX0</accession>
<protein>
    <submittedName>
        <fullName evidence="2">Uncharacterized protein</fullName>
    </submittedName>
</protein>
<evidence type="ECO:0000313" key="3">
    <source>
        <dbReference type="Proteomes" id="UP000275480"/>
    </source>
</evidence>
<dbReference type="EMBL" id="QQZZ01000087">
    <property type="protein sequence ID" value="RMZ44444.1"/>
    <property type="molecule type" value="Genomic_DNA"/>
</dbReference>
<proteinExistence type="predicted"/>